<keyword evidence="7" id="KW-0686">Riboflavin biosynthesis</keyword>
<feature type="repeat" description="Lumazine-binding" evidence="11">
    <location>
        <begin position="97"/>
        <end position="194"/>
    </location>
</feature>
<evidence type="ECO:0000256" key="1">
    <source>
        <dbReference type="ARBA" id="ARBA00000968"/>
    </source>
</evidence>
<keyword evidence="8" id="KW-0808">Transferase</keyword>
<dbReference type="EMBL" id="MOXJ01000018">
    <property type="protein sequence ID" value="PDO10180.1"/>
    <property type="molecule type" value="Genomic_DNA"/>
</dbReference>
<keyword evidence="9" id="KW-0677">Repeat</keyword>
<accession>A0A2A6DZ67</accession>
<protein>
    <recommendedName>
        <fullName evidence="6 10">Riboflavin synthase</fullName>
        <ecNumber evidence="5 10">2.5.1.9</ecNumber>
    </recommendedName>
</protein>
<dbReference type="CDD" id="cd00402">
    <property type="entry name" value="Riboflavin_synthase_like"/>
    <property type="match status" value="1"/>
</dbReference>
<reference evidence="13 14" key="1">
    <citation type="submission" date="2016-12" db="EMBL/GenBank/DDBJ databases">
        <title>Candidatus Reconcilibacillus cellulovorans genome.</title>
        <authorList>
            <person name="Kolinko S."/>
            <person name="Wu Y.-W."/>
            <person name="Tachea F."/>
            <person name="Denzel E."/>
            <person name="Hiras J."/>
            <person name="Baecker N."/>
            <person name="Chan L.J."/>
            <person name="Eichorst S.A."/>
            <person name="Frey D."/>
            <person name="Adams P.D."/>
            <person name="Pray T."/>
            <person name="Tanjore D."/>
            <person name="Petzold C.J."/>
            <person name="Gladden J.M."/>
            <person name="Simmons B.A."/>
            <person name="Singer S.W."/>
        </authorList>
    </citation>
    <scope>NUCLEOTIDE SEQUENCE [LARGE SCALE GENOMIC DNA]</scope>
    <source>
        <strain evidence="13">JTherm</strain>
    </source>
</reference>
<dbReference type="InterPro" id="IPR017938">
    <property type="entry name" value="Riboflavin_synthase-like_b-brl"/>
</dbReference>
<gene>
    <name evidence="13" type="ORF">BLM47_08560</name>
</gene>
<evidence type="ECO:0000256" key="6">
    <source>
        <dbReference type="ARBA" id="ARBA00013950"/>
    </source>
</evidence>
<sequence length="216" mass="23277">MFTGLIEEVGRIRDVRQAGETLRLTVEAPRVASGAAVGDSVAVNGVCLTVVAVDRGAFTADVMPETFRRTALKSLRPGDGVNLERALRADGRLGGHLVQGHVDATGVVRSRTPDGNAVRFAIEPDDFSCMKYVVPRGSIAVDGVSLTVVSVEGRFFVVSIIPHTLEKTMFRHRKPGDAVNLETDIIGRYVERLLDWRGGGGGSGLTEEKLRENGFF</sequence>
<evidence type="ECO:0000259" key="12">
    <source>
        <dbReference type="PROSITE" id="PS51177"/>
    </source>
</evidence>
<feature type="repeat" description="Lumazine-binding" evidence="11">
    <location>
        <begin position="1"/>
        <end position="96"/>
    </location>
</feature>
<dbReference type="SUPFAM" id="SSF63380">
    <property type="entry name" value="Riboflavin synthase domain-like"/>
    <property type="match status" value="2"/>
</dbReference>
<comment type="catalytic activity">
    <reaction evidence="1">
        <text>2 6,7-dimethyl-8-(1-D-ribityl)lumazine + H(+) = 5-amino-6-(D-ribitylamino)uracil + riboflavin</text>
        <dbReference type="Rhea" id="RHEA:20772"/>
        <dbReference type="ChEBI" id="CHEBI:15378"/>
        <dbReference type="ChEBI" id="CHEBI:15934"/>
        <dbReference type="ChEBI" id="CHEBI:57986"/>
        <dbReference type="ChEBI" id="CHEBI:58201"/>
        <dbReference type="EC" id="2.5.1.9"/>
    </reaction>
</comment>
<dbReference type="NCBIfam" id="NF006767">
    <property type="entry name" value="PRK09289.1"/>
    <property type="match status" value="1"/>
</dbReference>
<dbReference type="InterPro" id="IPR001783">
    <property type="entry name" value="Lumazine-bd"/>
</dbReference>
<dbReference type="PROSITE" id="PS51177">
    <property type="entry name" value="LUMAZINE_BIND"/>
    <property type="match status" value="2"/>
</dbReference>
<dbReference type="AlphaFoldDB" id="A0A2A6DZ67"/>
<evidence type="ECO:0000313" key="13">
    <source>
        <dbReference type="EMBL" id="PDO10180.1"/>
    </source>
</evidence>
<feature type="domain" description="Lumazine-binding" evidence="12">
    <location>
        <begin position="97"/>
        <end position="194"/>
    </location>
</feature>
<dbReference type="PIRSF" id="PIRSF000498">
    <property type="entry name" value="Riboflavin_syn_A"/>
    <property type="match status" value="1"/>
</dbReference>
<dbReference type="Proteomes" id="UP000243688">
    <property type="component" value="Unassembled WGS sequence"/>
</dbReference>
<evidence type="ECO:0000256" key="10">
    <source>
        <dbReference type="NCBIfam" id="TIGR00187"/>
    </source>
</evidence>
<proteinExistence type="predicted"/>
<dbReference type="GO" id="GO:0009231">
    <property type="term" value="P:riboflavin biosynthetic process"/>
    <property type="evidence" value="ECO:0007669"/>
    <property type="project" value="UniProtKB-KW"/>
</dbReference>
<comment type="caution">
    <text evidence="13">The sequence shown here is derived from an EMBL/GenBank/DDBJ whole genome shotgun (WGS) entry which is preliminary data.</text>
</comment>
<dbReference type="Pfam" id="PF00677">
    <property type="entry name" value="Lum_binding"/>
    <property type="match status" value="2"/>
</dbReference>
<dbReference type="PANTHER" id="PTHR21098">
    <property type="entry name" value="RIBOFLAVIN SYNTHASE ALPHA CHAIN"/>
    <property type="match status" value="1"/>
</dbReference>
<evidence type="ECO:0000256" key="5">
    <source>
        <dbReference type="ARBA" id="ARBA00012827"/>
    </source>
</evidence>
<dbReference type="InterPro" id="IPR023366">
    <property type="entry name" value="ATP_synth_asu-like_sf"/>
</dbReference>
<dbReference type="PANTHER" id="PTHR21098:SF12">
    <property type="entry name" value="RIBOFLAVIN SYNTHASE"/>
    <property type="match status" value="1"/>
</dbReference>
<evidence type="ECO:0000256" key="4">
    <source>
        <dbReference type="ARBA" id="ARBA00011233"/>
    </source>
</evidence>
<dbReference type="FunFam" id="2.40.30.20:FF:000004">
    <property type="entry name" value="Riboflavin synthase, alpha subunit"/>
    <property type="match status" value="1"/>
</dbReference>
<dbReference type="NCBIfam" id="TIGR00187">
    <property type="entry name" value="ribE"/>
    <property type="match status" value="1"/>
</dbReference>
<dbReference type="EC" id="2.5.1.9" evidence="5 10"/>
<dbReference type="FunFam" id="2.40.30.20:FF:000003">
    <property type="entry name" value="Riboflavin synthase, alpha subunit"/>
    <property type="match status" value="1"/>
</dbReference>
<organism evidence="13 14">
    <name type="scientific">Candidatus Reconcilbacillus cellulovorans</name>
    <dbReference type="NCBI Taxonomy" id="1906605"/>
    <lineage>
        <taxon>Bacteria</taxon>
        <taxon>Bacillati</taxon>
        <taxon>Bacillota</taxon>
        <taxon>Bacilli</taxon>
        <taxon>Bacillales</taxon>
        <taxon>Paenibacillaceae</taxon>
        <taxon>Candidatus Reconcilbacillus</taxon>
    </lineage>
</organism>
<comment type="function">
    <text evidence="2">Catalyzes the dismutation of two molecules of 6,7-dimethyl-8-ribityllumazine, resulting in the formation of riboflavin and 5-amino-6-(D-ribitylamino)uracil.</text>
</comment>
<evidence type="ECO:0000256" key="11">
    <source>
        <dbReference type="PROSITE-ProRule" id="PRU00524"/>
    </source>
</evidence>
<evidence type="ECO:0000256" key="9">
    <source>
        <dbReference type="ARBA" id="ARBA00022737"/>
    </source>
</evidence>
<comment type="subunit">
    <text evidence="4">Homotrimer.</text>
</comment>
<evidence type="ECO:0000256" key="7">
    <source>
        <dbReference type="ARBA" id="ARBA00022619"/>
    </source>
</evidence>
<evidence type="ECO:0000256" key="3">
    <source>
        <dbReference type="ARBA" id="ARBA00004887"/>
    </source>
</evidence>
<dbReference type="Gene3D" id="2.40.30.20">
    <property type="match status" value="2"/>
</dbReference>
<evidence type="ECO:0000256" key="8">
    <source>
        <dbReference type="ARBA" id="ARBA00022679"/>
    </source>
</evidence>
<dbReference type="InterPro" id="IPR026017">
    <property type="entry name" value="Lumazine-bd_dom"/>
</dbReference>
<evidence type="ECO:0000313" key="14">
    <source>
        <dbReference type="Proteomes" id="UP000243688"/>
    </source>
</evidence>
<dbReference type="GO" id="GO:0004746">
    <property type="term" value="F:riboflavin synthase activity"/>
    <property type="evidence" value="ECO:0007669"/>
    <property type="project" value="UniProtKB-UniRule"/>
</dbReference>
<comment type="pathway">
    <text evidence="3">Cofactor biosynthesis; riboflavin biosynthesis; riboflavin from 2-hydroxy-3-oxobutyl phosphate and 5-amino-6-(D-ribitylamino)uracil: step 2/2.</text>
</comment>
<evidence type="ECO:0000256" key="2">
    <source>
        <dbReference type="ARBA" id="ARBA00002803"/>
    </source>
</evidence>
<feature type="domain" description="Lumazine-binding" evidence="12">
    <location>
        <begin position="1"/>
        <end position="96"/>
    </location>
</feature>
<name>A0A2A6DZ67_9BACL</name>